<reference evidence="3" key="1">
    <citation type="submission" date="2020-05" db="EMBL/GenBank/DDBJ databases">
        <title>Phylogenomic resolution of chytrid fungi.</title>
        <authorList>
            <person name="Stajich J.E."/>
            <person name="Amses K."/>
            <person name="Simmons R."/>
            <person name="Seto K."/>
            <person name="Myers J."/>
            <person name="Bonds A."/>
            <person name="Quandt C.A."/>
            <person name="Barry K."/>
            <person name="Liu P."/>
            <person name="Grigoriev I."/>
            <person name="Longcore J.E."/>
            <person name="James T.Y."/>
        </authorList>
    </citation>
    <scope>NUCLEOTIDE SEQUENCE</scope>
    <source>
        <strain evidence="3">PLAUS21</strain>
    </source>
</reference>
<dbReference type="EMBL" id="JADGKB010000009">
    <property type="protein sequence ID" value="KAJ3260846.1"/>
    <property type="molecule type" value="Genomic_DNA"/>
</dbReference>
<feature type="transmembrane region" description="Helical" evidence="2">
    <location>
        <begin position="262"/>
        <end position="287"/>
    </location>
</feature>
<sequence>MENRVDNHSYEMHSREQRPSDSNNSPRAPPQSSMPPKLSPSFNPNRISASSGGSSDKDAKELLESIPQSPNSNVHSGYEYQHDYQGRENASYPQNNDNYYQYGQPYPAQYDGQYPPEAKGYEHGQGYDYGYDQYNQQYNQQYPEYGYQQGYNYGQPEYEQSHPSYAPNSAYTASYANQPYPQEDYAHTISNYESSYQHSIHSHDPSEYGRNVKFDKDAKSEKNYSSPLKTNRMSAMSTGSVIHERYCCGMFKSKRKCALVCVPIWTILLAIIGSQLVILGVAVFFLFPRNPTFTIGQVQEVDPLAVNDVATLRTGNPPFQANFSMETDIVVTSSNYIAWSINQLTIKAFIRIPFIDPKTNKLGYTIAPVEVASGSRSAITLRAQGNTTIPIVIIH</sequence>
<name>A0AAD5UKT5_9FUNG</name>
<dbReference type="Proteomes" id="UP001210925">
    <property type="component" value="Unassembled WGS sequence"/>
</dbReference>
<evidence type="ECO:0000313" key="4">
    <source>
        <dbReference type="Proteomes" id="UP001210925"/>
    </source>
</evidence>
<gene>
    <name evidence="3" type="ORF">HK103_007409</name>
</gene>
<proteinExistence type="predicted"/>
<feature type="compositionally biased region" description="Basic and acidic residues" evidence="1">
    <location>
        <begin position="1"/>
        <end position="19"/>
    </location>
</feature>
<feature type="region of interest" description="Disordered" evidence="1">
    <location>
        <begin position="1"/>
        <end position="78"/>
    </location>
</feature>
<organism evidence="3 4">
    <name type="scientific">Boothiomyces macroporosus</name>
    <dbReference type="NCBI Taxonomy" id="261099"/>
    <lineage>
        <taxon>Eukaryota</taxon>
        <taxon>Fungi</taxon>
        <taxon>Fungi incertae sedis</taxon>
        <taxon>Chytridiomycota</taxon>
        <taxon>Chytridiomycota incertae sedis</taxon>
        <taxon>Chytridiomycetes</taxon>
        <taxon>Rhizophydiales</taxon>
        <taxon>Terramycetaceae</taxon>
        <taxon>Boothiomyces</taxon>
    </lineage>
</organism>
<keyword evidence="2" id="KW-1133">Transmembrane helix</keyword>
<feature type="compositionally biased region" description="Polar residues" evidence="1">
    <location>
        <begin position="66"/>
        <end position="75"/>
    </location>
</feature>
<keyword evidence="4" id="KW-1185">Reference proteome</keyword>
<evidence type="ECO:0000256" key="2">
    <source>
        <dbReference type="SAM" id="Phobius"/>
    </source>
</evidence>
<protein>
    <submittedName>
        <fullName evidence="3">Uncharacterized protein</fullName>
    </submittedName>
</protein>
<evidence type="ECO:0000256" key="1">
    <source>
        <dbReference type="SAM" id="MobiDB-lite"/>
    </source>
</evidence>
<evidence type="ECO:0000313" key="3">
    <source>
        <dbReference type="EMBL" id="KAJ3260846.1"/>
    </source>
</evidence>
<comment type="caution">
    <text evidence="3">The sequence shown here is derived from an EMBL/GenBank/DDBJ whole genome shotgun (WGS) entry which is preliminary data.</text>
</comment>
<dbReference type="AlphaFoldDB" id="A0AAD5UKT5"/>
<accession>A0AAD5UKT5</accession>
<keyword evidence="2" id="KW-0472">Membrane</keyword>
<keyword evidence="2" id="KW-0812">Transmembrane</keyword>